<dbReference type="Pfam" id="PF07715">
    <property type="entry name" value="Plug"/>
    <property type="match status" value="1"/>
</dbReference>
<evidence type="ECO:0000256" key="5">
    <source>
        <dbReference type="ARBA" id="ARBA00023077"/>
    </source>
</evidence>
<comment type="similarity">
    <text evidence="8 9">Belongs to the TonB-dependent receptor family.</text>
</comment>
<feature type="domain" description="TonB-dependent receptor-like beta-barrel" evidence="11">
    <location>
        <begin position="270"/>
        <end position="664"/>
    </location>
</feature>
<evidence type="ECO:0000256" key="1">
    <source>
        <dbReference type="ARBA" id="ARBA00004571"/>
    </source>
</evidence>
<keyword evidence="13" id="KW-0675">Receptor</keyword>
<keyword evidence="2 8" id="KW-0813">Transport</keyword>
<evidence type="ECO:0000313" key="14">
    <source>
        <dbReference type="EMBL" id="RKS91126.1"/>
    </source>
</evidence>
<dbReference type="InterPro" id="IPR039426">
    <property type="entry name" value="TonB-dep_rcpt-like"/>
</dbReference>
<gene>
    <name evidence="14" type="ORF">DFR51_0675</name>
    <name evidence="13" type="ORF">SmB9_17050</name>
</gene>
<organism evidence="13 15">
    <name type="scientific">Sphingosinicella microcystinivorans</name>
    <dbReference type="NCBI Taxonomy" id="335406"/>
    <lineage>
        <taxon>Bacteria</taxon>
        <taxon>Pseudomonadati</taxon>
        <taxon>Pseudomonadota</taxon>
        <taxon>Alphaproteobacteria</taxon>
        <taxon>Sphingomonadales</taxon>
        <taxon>Sphingosinicellaceae</taxon>
        <taxon>Sphingosinicella</taxon>
    </lineage>
</organism>
<dbReference type="Gene3D" id="2.40.170.20">
    <property type="entry name" value="TonB-dependent receptor, beta-barrel domain"/>
    <property type="match status" value="1"/>
</dbReference>
<dbReference type="EMBL" id="AP018711">
    <property type="protein sequence ID" value="BBE34047.1"/>
    <property type="molecule type" value="Genomic_DNA"/>
</dbReference>
<evidence type="ECO:0000256" key="7">
    <source>
        <dbReference type="ARBA" id="ARBA00023237"/>
    </source>
</evidence>
<accession>A0AAD1G0N7</accession>
<evidence type="ECO:0000256" key="3">
    <source>
        <dbReference type="ARBA" id="ARBA00022452"/>
    </source>
</evidence>
<keyword evidence="3 8" id="KW-1134">Transmembrane beta strand</keyword>
<dbReference type="InterPro" id="IPR037066">
    <property type="entry name" value="Plug_dom_sf"/>
</dbReference>
<dbReference type="InterPro" id="IPR036942">
    <property type="entry name" value="Beta-barrel_TonB_sf"/>
</dbReference>
<dbReference type="InterPro" id="IPR000531">
    <property type="entry name" value="Beta-barrel_TonB"/>
</dbReference>
<keyword evidence="7 8" id="KW-0998">Cell outer membrane</keyword>
<protein>
    <submittedName>
        <fullName evidence="14">Iron complex outermembrane receptor protein</fullName>
    </submittedName>
    <submittedName>
        <fullName evidence="13">TonB-dependent receptor</fullName>
    </submittedName>
</protein>
<name>A0AAD1G0N7_SPHMI</name>
<dbReference type="Proteomes" id="UP000275727">
    <property type="component" value="Chromosome"/>
</dbReference>
<dbReference type="GO" id="GO:0015344">
    <property type="term" value="F:siderophore uptake transmembrane transporter activity"/>
    <property type="evidence" value="ECO:0007669"/>
    <property type="project" value="TreeGrafter"/>
</dbReference>
<dbReference type="EMBL" id="RBWX01000007">
    <property type="protein sequence ID" value="RKS91126.1"/>
    <property type="molecule type" value="Genomic_DNA"/>
</dbReference>
<evidence type="ECO:0000256" key="4">
    <source>
        <dbReference type="ARBA" id="ARBA00022692"/>
    </source>
</evidence>
<dbReference type="InterPro" id="IPR012910">
    <property type="entry name" value="Plug_dom"/>
</dbReference>
<evidence type="ECO:0000313" key="15">
    <source>
        <dbReference type="Proteomes" id="UP000275727"/>
    </source>
</evidence>
<evidence type="ECO:0000259" key="11">
    <source>
        <dbReference type="Pfam" id="PF00593"/>
    </source>
</evidence>
<dbReference type="GO" id="GO:0009279">
    <property type="term" value="C:cell outer membrane"/>
    <property type="evidence" value="ECO:0007669"/>
    <property type="project" value="UniProtKB-SubCell"/>
</dbReference>
<comment type="subcellular location">
    <subcellularLocation>
        <location evidence="1 8">Cell outer membrane</location>
        <topology evidence="1 8">Multi-pass membrane protein</topology>
    </subcellularLocation>
</comment>
<evidence type="ECO:0000256" key="9">
    <source>
        <dbReference type="RuleBase" id="RU003357"/>
    </source>
</evidence>
<dbReference type="PANTHER" id="PTHR30069">
    <property type="entry name" value="TONB-DEPENDENT OUTER MEMBRANE RECEPTOR"/>
    <property type="match status" value="1"/>
</dbReference>
<dbReference type="Gene3D" id="2.170.130.10">
    <property type="entry name" value="TonB-dependent receptor, plug domain"/>
    <property type="match status" value="1"/>
</dbReference>
<dbReference type="SUPFAM" id="SSF56935">
    <property type="entry name" value="Porins"/>
    <property type="match status" value="1"/>
</dbReference>
<dbReference type="KEGG" id="smic:SmB9_17050"/>
<dbReference type="AlphaFoldDB" id="A0AAD1G0N7"/>
<evidence type="ECO:0000313" key="16">
    <source>
        <dbReference type="Proteomes" id="UP000276029"/>
    </source>
</evidence>
<dbReference type="PROSITE" id="PS52016">
    <property type="entry name" value="TONB_DEPENDENT_REC_3"/>
    <property type="match status" value="1"/>
</dbReference>
<evidence type="ECO:0000256" key="6">
    <source>
        <dbReference type="ARBA" id="ARBA00023136"/>
    </source>
</evidence>
<proteinExistence type="inferred from homology"/>
<reference evidence="13 15" key="1">
    <citation type="submission" date="2018-06" db="EMBL/GenBank/DDBJ databases">
        <title>Complete Genome Sequence of the Microcystin-Degrading Bacterium Sphingosinicella microcystinivorans Strain B-9.</title>
        <authorList>
            <person name="Jin H."/>
            <person name="Nishizawa T."/>
            <person name="Guo Y."/>
            <person name="Nishizawa A."/>
            <person name="Park H."/>
            <person name="Kato H."/>
            <person name="Tsuji K."/>
            <person name="Harada K."/>
        </authorList>
    </citation>
    <scope>NUCLEOTIDE SEQUENCE [LARGE SCALE GENOMIC DNA]</scope>
    <source>
        <strain evidence="13 15">B9</strain>
    </source>
</reference>
<evidence type="ECO:0000256" key="10">
    <source>
        <dbReference type="SAM" id="SignalP"/>
    </source>
</evidence>
<dbReference type="Proteomes" id="UP000276029">
    <property type="component" value="Unassembled WGS sequence"/>
</dbReference>
<keyword evidence="10" id="KW-0732">Signal</keyword>
<feature type="signal peptide" evidence="10">
    <location>
        <begin position="1"/>
        <end position="20"/>
    </location>
</feature>
<reference evidence="14 16" key="2">
    <citation type="submission" date="2018-10" db="EMBL/GenBank/DDBJ databases">
        <title>Genomic Encyclopedia of Type Strains, Phase IV (KMG-IV): sequencing the most valuable type-strain genomes for metagenomic binning, comparative biology and taxonomic classification.</title>
        <authorList>
            <person name="Goeker M."/>
        </authorList>
    </citation>
    <scope>NUCLEOTIDE SEQUENCE [LARGE SCALE GENOMIC DNA]</scope>
    <source>
        <strain evidence="14 16">DSM 19791</strain>
    </source>
</reference>
<keyword evidence="4 8" id="KW-0812">Transmembrane</keyword>
<keyword evidence="16" id="KW-1185">Reference proteome</keyword>
<evidence type="ECO:0000256" key="8">
    <source>
        <dbReference type="PROSITE-ProRule" id="PRU01360"/>
    </source>
</evidence>
<dbReference type="Pfam" id="PF00593">
    <property type="entry name" value="TonB_dep_Rec_b-barrel"/>
    <property type="match status" value="1"/>
</dbReference>
<keyword evidence="6 8" id="KW-0472">Membrane</keyword>
<dbReference type="CDD" id="cd01347">
    <property type="entry name" value="ligand_gated_channel"/>
    <property type="match status" value="1"/>
</dbReference>
<dbReference type="PANTHER" id="PTHR30069:SF40">
    <property type="entry name" value="TONB-DEPENDENT RECEPTOR NMB0964-RELATED"/>
    <property type="match status" value="1"/>
</dbReference>
<feature type="domain" description="TonB-dependent receptor plug" evidence="12">
    <location>
        <begin position="50"/>
        <end position="153"/>
    </location>
</feature>
<sequence>MRSMLLAACAVQVLALPALAQTAEAPRSDDLHTIGDDIVVTAPYARSRADLLSGTSVMTEGELRQSLQPQIGEVIARQPGVSATSFSPGASRPVLRGMQGERIRVLTDGIGSIDVSNTSADHAVTIDPITAQRVEIIRGPASLLYGSSAIGGVVNVLDKRIPRAVPEHGVHIDAIGSVASAADEVSIAAGIDAALSDKIVAHLDGSWRDTNNLRIGGYALAPELRAHALEHAAEGDEEAAEAAAVRGRLPNSFTRTKTAGGGLSIITDGGSLGFSVGYFDSNYGVPERPALHAHEGDGEGEEGHEHGDVSIGLKQWRADVRGEVELGEGFLEKLRVRVGYADYTHTEFEGADVGTVFDNQGVEGRVELVQAKRGAWNGAFGGQFYIRDFSAEGEEAFLPPNETEQFGLFTVQELNLGALGVEASGRFERTNVSSNAVGVTRRFNAFSAALGARYELVDGINIGINGSRAVRAPSAEELFSNGPHIATQAFEVGDPMLAKEKSWGLEAFLRGEAGGFAFSLGAFASWFKDYIYEADTGLEEDELPVFQYSQADATYYGLEAELSAPLFDAGDFRIVADGVADYVRAKIDTVGPAPRIPPLRVLGGIEAQSDLVNGRVEVEWSDKQTRVAAFETPTGSHTLVNASISWRMLGPDSPATLQLSANNIFDVDARRHASFTKDYVPLAGRDVRATLSLSF</sequence>
<dbReference type="RefSeq" id="WP_243445593.1">
    <property type="nucleotide sequence ID" value="NZ_AP018711.1"/>
</dbReference>
<feature type="chain" id="PRO_5042153828" evidence="10">
    <location>
        <begin position="21"/>
        <end position="695"/>
    </location>
</feature>
<evidence type="ECO:0000259" key="12">
    <source>
        <dbReference type="Pfam" id="PF07715"/>
    </source>
</evidence>
<evidence type="ECO:0000313" key="13">
    <source>
        <dbReference type="EMBL" id="BBE34047.1"/>
    </source>
</evidence>
<evidence type="ECO:0000256" key="2">
    <source>
        <dbReference type="ARBA" id="ARBA00022448"/>
    </source>
</evidence>
<keyword evidence="5 9" id="KW-0798">TonB box</keyword>
<dbReference type="GO" id="GO:0044718">
    <property type="term" value="P:siderophore transmembrane transport"/>
    <property type="evidence" value="ECO:0007669"/>
    <property type="project" value="TreeGrafter"/>
</dbReference>